<dbReference type="PANTHER" id="PTHR33070:SF129">
    <property type="entry name" value="DUF241 DOMAIN PROTEIN"/>
    <property type="match status" value="1"/>
</dbReference>
<evidence type="ECO:0000313" key="2">
    <source>
        <dbReference type="EMBL" id="KAF9676223.1"/>
    </source>
</evidence>
<protein>
    <submittedName>
        <fullName evidence="2">Uncharacterized protein</fullName>
    </submittedName>
</protein>
<comment type="caution">
    <text evidence="2">The sequence shown here is derived from an EMBL/GenBank/DDBJ whole genome shotgun (WGS) entry which is preliminary data.</text>
</comment>
<feature type="region of interest" description="Disordered" evidence="1">
    <location>
        <begin position="37"/>
        <end position="56"/>
    </location>
</feature>
<keyword evidence="3" id="KW-1185">Reference proteome</keyword>
<dbReference type="OrthoDB" id="1701699at2759"/>
<dbReference type="EMBL" id="JADGMS010000009">
    <property type="protein sequence ID" value="KAF9676223.1"/>
    <property type="molecule type" value="Genomic_DNA"/>
</dbReference>
<dbReference type="PANTHER" id="PTHR33070">
    <property type="entry name" value="OS06G0725500 PROTEIN"/>
    <property type="match status" value="1"/>
</dbReference>
<dbReference type="AlphaFoldDB" id="A0A835N0D7"/>
<dbReference type="Proteomes" id="UP000657918">
    <property type="component" value="Unassembled WGS sequence"/>
</dbReference>
<evidence type="ECO:0000313" key="3">
    <source>
        <dbReference type="Proteomes" id="UP000657918"/>
    </source>
</evidence>
<organism evidence="2 3">
    <name type="scientific">Salix dunnii</name>
    <dbReference type="NCBI Taxonomy" id="1413687"/>
    <lineage>
        <taxon>Eukaryota</taxon>
        <taxon>Viridiplantae</taxon>
        <taxon>Streptophyta</taxon>
        <taxon>Embryophyta</taxon>
        <taxon>Tracheophyta</taxon>
        <taxon>Spermatophyta</taxon>
        <taxon>Magnoliopsida</taxon>
        <taxon>eudicotyledons</taxon>
        <taxon>Gunneridae</taxon>
        <taxon>Pentapetalae</taxon>
        <taxon>rosids</taxon>
        <taxon>fabids</taxon>
        <taxon>Malpighiales</taxon>
        <taxon>Salicaceae</taxon>
        <taxon>Saliceae</taxon>
        <taxon>Salix</taxon>
    </lineage>
</organism>
<feature type="compositionally biased region" description="Basic and acidic residues" evidence="1">
    <location>
        <begin position="38"/>
        <end position="56"/>
    </location>
</feature>
<reference evidence="2 3" key="1">
    <citation type="submission" date="2020-10" db="EMBL/GenBank/DDBJ databases">
        <title>Plant Genome Project.</title>
        <authorList>
            <person name="Zhang R.-G."/>
        </authorList>
    </citation>
    <scope>NUCLEOTIDE SEQUENCE [LARGE SCALE GENOMIC DNA]</scope>
    <source>
        <strain evidence="2">FAFU-HL-1</strain>
        <tissue evidence="2">Leaf</tissue>
    </source>
</reference>
<feature type="region of interest" description="Disordered" evidence="1">
    <location>
        <begin position="1"/>
        <end position="31"/>
    </location>
</feature>
<proteinExistence type="predicted"/>
<dbReference type="Pfam" id="PF03087">
    <property type="entry name" value="BPS1"/>
    <property type="match status" value="2"/>
</dbReference>
<dbReference type="GO" id="GO:0048367">
    <property type="term" value="P:shoot system development"/>
    <property type="evidence" value="ECO:0007669"/>
    <property type="project" value="InterPro"/>
</dbReference>
<gene>
    <name evidence="2" type="ORF">SADUNF_Sadunf09G0116200</name>
</gene>
<dbReference type="InterPro" id="IPR004320">
    <property type="entry name" value="BPS1_pln"/>
</dbReference>
<name>A0A835N0D7_9ROSI</name>
<feature type="compositionally biased region" description="Polar residues" evidence="1">
    <location>
        <begin position="1"/>
        <end position="11"/>
    </location>
</feature>
<dbReference type="GO" id="GO:0048364">
    <property type="term" value="P:root development"/>
    <property type="evidence" value="ECO:0007669"/>
    <property type="project" value="InterPro"/>
</dbReference>
<sequence>MENLDYGTTSHLVEDLNDTSNPPSNSGSDIFSIPTLMEQDHEQSQPRRSIREPIPRRRFEIEGEISTVSEGDSTSSSLGGKLSSLQDLHDCVNKLLLLPLNQQAIAQENSGKLIDELLDRSLQVLDVCITAKDALLQTKESVHELQSILRRRCCGETGLSNEVTKYLTSRKVVKRTIHKALKVIKKNCTFSTFNGDHETTSMFNMLKEIVVVSLQVFESLLSFISGPKAKTTGRSLVVVSKLVHHKKVAPADEEADINEFAKADAALLALVDQNTSKSDNIKVFHARSNSLPSRPHPIISEFDEHICRLRDSVATSTSSSSIGHKLSSLQDLYDSVDKFLQLPLTQQSLARDQNQKCVDEILEGSLRILDACNSTRDALLQSKEYIRELQSVIRRRQGDVDGEIRKYMASKKVVKKTIKKALKNMKSAGNKCTFSNEDPEISMLRKVESISLALFESLISFISEPKSQAKKSGWSLVSKLINHHGIACEEEETNVNEFAMVDSALQSLISCKTDKMMGVQKKLNNLELCIEDLEDGIDSLFRRMIKTRASFLNIFSYLMSMYAHQGLLKVPLPNHPWAAN</sequence>
<feature type="compositionally biased region" description="Polar residues" evidence="1">
    <location>
        <begin position="18"/>
        <end position="29"/>
    </location>
</feature>
<evidence type="ECO:0000256" key="1">
    <source>
        <dbReference type="SAM" id="MobiDB-lite"/>
    </source>
</evidence>
<accession>A0A835N0D7</accession>